<dbReference type="PANTHER" id="PTHR32440">
    <property type="entry name" value="PHOSPHATASE DCR2-RELATED-RELATED"/>
    <property type="match status" value="1"/>
</dbReference>
<reference evidence="1 2" key="1">
    <citation type="journal article" date="2019" name="Plant Biotechnol. J.">
        <title>The red bayberry genome and genetic basis of sex determination.</title>
        <authorList>
            <person name="Jia H.M."/>
            <person name="Jia H.J."/>
            <person name="Cai Q.L."/>
            <person name="Wang Y."/>
            <person name="Zhao H.B."/>
            <person name="Yang W.F."/>
            <person name="Wang G.Y."/>
            <person name="Li Y.H."/>
            <person name="Zhan D.L."/>
            <person name="Shen Y.T."/>
            <person name="Niu Q.F."/>
            <person name="Chang L."/>
            <person name="Qiu J."/>
            <person name="Zhao L."/>
            <person name="Xie H.B."/>
            <person name="Fu W.Y."/>
            <person name="Jin J."/>
            <person name="Li X.W."/>
            <person name="Jiao Y."/>
            <person name="Zhou C.C."/>
            <person name="Tu T."/>
            <person name="Chai C.Y."/>
            <person name="Gao J.L."/>
            <person name="Fan L.J."/>
            <person name="van de Weg E."/>
            <person name="Wang J.Y."/>
            <person name="Gao Z.S."/>
        </authorList>
    </citation>
    <scope>NUCLEOTIDE SEQUENCE [LARGE SCALE GENOMIC DNA]</scope>
    <source>
        <tissue evidence="1">Leaves</tissue>
    </source>
</reference>
<comment type="caution">
    <text evidence="1">The sequence shown here is derived from an EMBL/GenBank/DDBJ whole genome shotgun (WGS) entry which is preliminary data.</text>
</comment>
<evidence type="ECO:0000313" key="1">
    <source>
        <dbReference type="EMBL" id="KAB1206472.1"/>
    </source>
</evidence>
<keyword evidence="2" id="KW-1185">Reference proteome</keyword>
<dbReference type="GO" id="GO:0005737">
    <property type="term" value="C:cytoplasm"/>
    <property type="evidence" value="ECO:0007669"/>
    <property type="project" value="TreeGrafter"/>
</dbReference>
<organism evidence="1 2">
    <name type="scientific">Morella rubra</name>
    <name type="common">Chinese bayberry</name>
    <dbReference type="NCBI Taxonomy" id="262757"/>
    <lineage>
        <taxon>Eukaryota</taxon>
        <taxon>Viridiplantae</taxon>
        <taxon>Streptophyta</taxon>
        <taxon>Embryophyta</taxon>
        <taxon>Tracheophyta</taxon>
        <taxon>Spermatophyta</taxon>
        <taxon>Magnoliopsida</taxon>
        <taxon>eudicotyledons</taxon>
        <taxon>Gunneridae</taxon>
        <taxon>Pentapetalae</taxon>
        <taxon>rosids</taxon>
        <taxon>fabids</taxon>
        <taxon>Fagales</taxon>
        <taxon>Myricaceae</taxon>
        <taxon>Morella</taxon>
    </lineage>
</organism>
<protein>
    <submittedName>
        <fullName evidence="1">Putative inactive purple acid phosphatase 29</fullName>
    </submittedName>
</protein>
<dbReference type="EMBL" id="RXIC02000025">
    <property type="protein sequence ID" value="KAB1206472.1"/>
    <property type="molecule type" value="Genomic_DNA"/>
</dbReference>
<gene>
    <name evidence="1" type="ORF">CJ030_MR7G000072</name>
</gene>
<sequence length="98" mass="11272">MVTQRDVKALLYGHDHVNDFCGKLTGIQMCYAGGIGYQDYGQAGWDRKARVVTVNLEKTRKGGRWEEIKHIITWKRLDDQHLNAIEAQVLWRKGSKIS</sequence>
<dbReference type="GO" id="GO:0016788">
    <property type="term" value="F:hydrolase activity, acting on ester bonds"/>
    <property type="evidence" value="ECO:0007669"/>
    <property type="project" value="TreeGrafter"/>
</dbReference>
<dbReference type="PANTHER" id="PTHR32440:SF0">
    <property type="entry name" value="PHOSPHATASE DCR2-RELATED"/>
    <property type="match status" value="1"/>
</dbReference>
<dbReference type="SUPFAM" id="SSF56300">
    <property type="entry name" value="Metallo-dependent phosphatases"/>
    <property type="match status" value="1"/>
</dbReference>
<accession>A0A6A1V1B6</accession>
<dbReference type="Proteomes" id="UP000516437">
    <property type="component" value="Chromosome 7"/>
</dbReference>
<proteinExistence type="predicted"/>
<evidence type="ECO:0000313" key="2">
    <source>
        <dbReference type="Proteomes" id="UP000516437"/>
    </source>
</evidence>
<dbReference type="InterPro" id="IPR029052">
    <property type="entry name" value="Metallo-depent_PP-like"/>
</dbReference>
<dbReference type="OrthoDB" id="783096at2759"/>
<name>A0A6A1V1B6_9ROSI</name>
<dbReference type="AlphaFoldDB" id="A0A6A1V1B6"/>